<keyword evidence="1" id="KW-0812">Transmembrane</keyword>
<dbReference type="Proteomes" id="UP000198935">
    <property type="component" value="Unassembled WGS sequence"/>
</dbReference>
<name>A0A1H3KYP1_9BACI</name>
<organism evidence="2 3">
    <name type="scientific">Evansella caseinilytica</name>
    <dbReference type="NCBI Taxonomy" id="1503961"/>
    <lineage>
        <taxon>Bacteria</taxon>
        <taxon>Bacillati</taxon>
        <taxon>Bacillota</taxon>
        <taxon>Bacilli</taxon>
        <taxon>Bacillales</taxon>
        <taxon>Bacillaceae</taxon>
        <taxon>Evansella</taxon>
    </lineage>
</organism>
<feature type="transmembrane region" description="Helical" evidence="1">
    <location>
        <begin position="209"/>
        <end position="237"/>
    </location>
</feature>
<dbReference type="STRING" id="1503961.SAMN05421736_102299"/>
<dbReference type="EMBL" id="FNPI01000002">
    <property type="protein sequence ID" value="SDY57109.1"/>
    <property type="molecule type" value="Genomic_DNA"/>
</dbReference>
<proteinExistence type="predicted"/>
<protein>
    <recommendedName>
        <fullName evidence="4">UDP-N-acetylmuramyl pentapeptide phosphotransferase/UDP-N-acetylglucosamine-1-phosphate transferase</fullName>
    </recommendedName>
</protein>
<accession>A0A1H3KYP1</accession>
<feature type="transmembrane region" description="Helical" evidence="1">
    <location>
        <begin position="36"/>
        <end position="57"/>
    </location>
</feature>
<evidence type="ECO:0008006" key="4">
    <source>
        <dbReference type="Google" id="ProtNLM"/>
    </source>
</evidence>
<evidence type="ECO:0000313" key="2">
    <source>
        <dbReference type="EMBL" id="SDY57109.1"/>
    </source>
</evidence>
<keyword evidence="3" id="KW-1185">Reference proteome</keyword>
<evidence type="ECO:0000313" key="3">
    <source>
        <dbReference type="Proteomes" id="UP000198935"/>
    </source>
</evidence>
<evidence type="ECO:0000256" key="1">
    <source>
        <dbReference type="SAM" id="Phobius"/>
    </source>
</evidence>
<reference evidence="3" key="1">
    <citation type="submission" date="2016-10" db="EMBL/GenBank/DDBJ databases">
        <authorList>
            <person name="Varghese N."/>
            <person name="Submissions S."/>
        </authorList>
    </citation>
    <scope>NUCLEOTIDE SEQUENCE [LARGE SCALE GENOMIC DNA]</scope>
    <source>
        <strain evidence="3">SP</strain>
    </source>
</reference>
<keyword evidence="1" id="KW-0472">Membrane</keyword>
<keyword evidence="1" id="KW-1133">Transmembrane helix</keyword>
<feature type="transmembrane region" description="Helical" evidence="1">
    <location>
        <begin position="6"/>
        <end position="24"/>
    </location>
</feature>
<feature type="transmembrane region" description="Helical" evidence="1">
    <location>
        <begin position="103"/>
        <end position="124"/>
    </location>
</feature>
<dbReference type="AlphaFoldDB" id="A0A1H3KYP1"/>
<dbReference type="OrthoDB" id="2679245at2"/>
<sequence length="262" mass="29055">MELFIAGTIGLLVLYVLLTAVFNRCRLHVKNYLGKWVPYSIGSVFFVLLTADYFFFATFVTDFSSYLYLSVVWVLGLIDDIFGQPFPKGIKGHLSLFYHKREVSTGLLKAAGVVVAATIFLFFHSGEDNVNGSLLLLLILFPHTMNLLDTKPLRVLKAAVLLIFIPLLALTTNAIVFLYLFLVLVLWGVAESTMKAMLGDNGAMLAGAFGAVAAFEIKSGVFTLAALIFAVFVTWYAEKSSVQTWLENTPLIRKIDQFGRTE</sequence>
<feature type="transmembrane region" description="Helical" evidence="1">
    <location>
        <begin position="160"/>
        <end position="189"/>
    </location>
</feature>
<feature type="transmembrane region" description="Helical" evidence="1">
    <location>
        <begin position="130"/>
        <end position="148"/>
    </location>
</feature>
<gene>
    <name evidence="2" type="ORF">SAMN05421736_102299</name>
</gene>